<reference evidence="1" key="1">
    <citation type="submission" date="2021-06" db="EMBL/GenBank/DDBJ databases">
        <authorList>
            <person name="Kallberg Y."/>
            <person name="Tangrot J."/>
            <person name="Rosling A."/>
        </authorList>
    </citation>
    <scope>NUCLEOTIDE SEQUENCE</scope>
    <source>
        <strain evidence="1">MA461A</strain>
    </source>
</reference>
<evidence type="ECO:0000313" key="2">
    <source>
        <dbReference type="Proteomes" id="UP000789920"/>
    </source>
</evidence>
<feature type="non-terminal residue" evidence="1">
    <location>
        <position position="48"/>
    </location>
</feature>
<comment type="caution">
    <text evidence="1">The sequence shown here is derived from an EMBL/GenBank/DDBJ whole genome shotgun (WGS) entry which is preliminary data.</text>
</comment>
<protein>
    <submittedName>
        <fullName evidence="1">24716_t:CDS:1</fullName>
    </submittedName>
</protein>
<accession>A0ACA9S649</accession>
<dbReference type="EMBL" id="CAJVQC010095203">
    <property type="protein sequence ID" value="CAG8828257.1"/>
    <property type="molecule type" value="Genomic_DNA"/>
</dbReference>
<organism evidence="1 2">
    <name type="scientific">Racocetra persica</name>
    <dbReference type="NCBI Taxonomy" id="160502"/>
    <lineage>
        <taxon>Eukaryota</taxon>
        <taxon>Fungi</taxon>
        <taxon>Fungi incertae sedis</taxon>
        <taxon>Mucoromycota</taxon>
        <taxon>Glomeromycotina</taxon>
        <taxon>Glomeromycetes</taxon>
        <taxon>Diversisporales</taxon>
        <taxon>Gigasporaceae</taxon>
        <taxon>Racocetra</taxon>
    </lineage>
</organism>
<sequence length="48" mass="5319">RIGSGLGIIEIDVWNCSKLGIVEIVAGYVQWPIELLLDMDGLDGRDLY</sequence>
<proteinExistence type="predicted"/>
<keyword evidence="2" id="KW-1185">Reference proteome</keyword>
<feature type="non-terminal residue" evidence="1">
    <location>
        <position position="1"/>
    </location>
</feature>
<name>A0ACA9S649_9GLOM</name>
<gene>
    <name evidence="1" type="ORF">RPERSI_LOCUS27195</name>
</gene>
<dbReference type="Proteomes" id="UP000789920">
    <property type="component" value="Unassembled WGS sequence"/>
</dbReference>
<evidence type="ECO:0000313" key="1">
    <source>
        <dbReference type="EMBL" id="CAG8828257.1"/>
    </source>
</evidence>